<gene>
    <name evidence="1" type="ORF">WCD74_01350</name>
</gene>
<name>A0ABU8MGD5_9PSEU</name>
<reference evidence="1 2" key="1">
    <citation type="submission" date="2024-03" db="EMBL/GenBank/DDBJ databases">
        <title>Actinomycetospora sp. OC33-EN08, a novel actinomycete isolated from wild orchid (Aerides multiflora).</title>
        <authorList>
            <person name="Suriyachadkun C."/>
        </authorList>
    </citation>
    <scope>NUCLEOTIDE SEQUENCE [LARGE SCALE GENOMIC DNA]</scope>
    <source>
        <strain evidence="1 2">OC33-EN08</strain>
    </source>
</reference>
<proteinExistence type="predicted"/>
<comment type="caution">
    <text evidence="1">The sequence shown here is derived from an EMBL/GenBank/DDBJ whole genome shotgun (WGS) entry which is preliminary data.</text>
</comment>
<evidence type="ECO:0000313" key="2">
    <source>
        <dbReference type="Proteomes" id="UP001385809"/>
    </source>
</evidence>
<sequence length="106" mass="10902">MSALRPGAGAPPFCFRLAGDPAIGSLSSAILATIDRQDASAPQRVRGAAASLRQYAAAGLGRPASDMAQALDQISVDPGNDRAFDQLETLGVGLDSRMRSVCRTAS</sequence>
<dbReference type="Proteomes" id="UP001385809">
    <property type="component" value="Unassembled WGS sequence"/>
</dbReference>
<dbReference type="EMBL" id="JBBEGN010000001">
    <property type="protein sequence ID" value="MEJ2866390.1"/>
    <property type="molecule type" value="Genomic_DNA"/>
</dbReference>
<organism evidence="1 2">
    <name type="scientific">Actinomycetospora aurantiaca</name>
    <dbReference type="NCBI Taxonomy" id="3129233"/>
    <lineage>
        <taxon>Bacteria</taxon>
        <taxon>Bacillati</taxon>
        <taxon>Actinomycetota</taxon>
        <taxon>Actinomycetes</taxon>
        <taxon>Pseudonocardiales</taxon>
        <taxon>Pseudonocardiaceae</taxon>
        <taxon>Actinomycetospora</taxon>
    </lineage>
</organism>
<dbReference type="RefSeq" id="WP_337693014.1">
    <property type="nucleotide sequence ID" value="NZ_JBBEGN010000001.1"/>
</dbReference>
<keyword evidence="2" id="KW-1185">Reference proteome</keyword>
<evidence type="ECO:0000313" key="1">
    <source>
        <dbReference type="EMBL" id="MEJ2866390.1"/>
    </source>
</evidence>
<accession>A0ABU8MGD5</accession>
<protein>
    <submittedName>
        <fullName evidence="1">Uncharacterized protein</fullName>
    </submittedName>
</protein>